<reference evidence="3" key="1">
    <citation type="journal article" date="2020" name="mSystems">
        <title>Genome- and Community-Level Interaction Insights into Carbon Utilization and Element Cycling Functions of Hydrothermarchaeota in Hydrothermal Sediment.</title>
        <authorList>
            <person name="Zhou Z."/>
            <person name="Liu Y."/>
            <person name="Xu W."/>
            <person name="Pan J."/>
            <person name="Luo Z.H."/>
            <person name="Li M."/>
        </authorList>
    </citation>
    <scope>NUCLEOTIDE SEQUENCE [LARGE SCALE GENOMIC DNA]</scope>
    <source>
        <strain evidence="3">SpSt-508</strain>
    </source>
</reference>
<evidence type="ECO:0000259" key="2">
    <source>
        <dbReference type="Pfam" id="PF23400"/>
    </source>
</evidence>
<dbReference type="InterPro" id="IPR011856">
    <property type="entry name" value="tRNA_endonuc-like_dom_sf"/>
</dbReference>
<accession>A0A7C4QLT8</accession>
<dbReference type="GO" id="GO:0003676">
    <property type="term" value="F:nucleic acid binding"/>
    <property type="evidence" value="ECO:0007669"/>
    <property type="project" value="InterPro"/>
</dbReference>
<dbReference type="InterPro" id="IPR011335">
    <property type="entry name" value="Restrct_endonuc-II-like"/>
</dbReference>
<name>A0A7C4QLT8_9PLAN</name>
<comment type="caution">
    <text evidence="3">The sequence shown here is derived from an EMBL/GenBank/DDBJ whole genome shotgun (WGS) entry which is preliminary data.</text>
</comment>
<dbReference type="AlphaFoldDB" id="A0A7C4QLT8"/>
<dbReference type="Gene3D" id="3.40.1350.10">
    <property type="match status" value="1"/>
</dbReference>
<sequence>MKVLLCLLSEQHVPNLLAVHHYQPDQLVLVESTTMEKRRASCNFLKALQIGGLDYESRTRIAPLDAEDDLAAIRKALQSAYGRCPSGDWIANATGGTKPMSIATYEFFKALGGKIVYTNLNRPAEIMNLGDGTIETCRHQLTIKEFLAGYGFESRKADDKIAEAESRAKSELWSQSATLLARHCSNEKILSLDDGDRKKARDRGAELTNDQFAFPCDELRRMWLGDGDRRKLSKYDVEFLTGGWLEVFFWNLLRQHAELLGVWDVRLGLEVGRCGDQSGNDFDVSFMHDHGLVMMECKSGSQDHDPGTDILYKVEAVTRQFRALRVRSYLATTSSNVLDNDKHVKPVLRTRSAIYNCKILTANEIVRLADKDVTPEQVKSTLFSREDT</sequence>
<dbReference type="InterPro" id="IPR015093">
    <property type="entry name" value="Card1_endonucl_dom"/>
</dbReference>
<dbReference type="Gene3D" id="3.40.50.10770">
    <property type="entry name" value="Hypothetical protein VC1899 like domain (Restriction endonuclease-like)"/>
    <property type="match status" value="1"/>
</dbReference>
<feature type="domain" description="Card1 CARF" evidence="2">
    <location>
        <begin position="3"/>
        <end position="146"/>
    </location>
</feature>
<feature type="domain" description="Card1 endonuclease" evidence="1">
    <location>
        <begin position="234"/>
        <end position="340"/>
    </location>
</feature>
<dbReference type="Pfam" id="PF23400">
    <property type="entry name" value="CARF_Card1"/>
    <property type="match status" value="1"/>
</dbReference>
<evidence type="ECO:0000313" key="3">
    <source>
        <dbReference type="EMBL" id="HGT38367.1"/>
    </source>
</evidence>
<protein>
    <submittedName>
        <fullName evidence="3">DUF1887 family protein</fullName>
    </submittedName>
</protein>
<dbReference type="Pfam" id="PF09002">
    <property type="entry name" value="Card1_endonuc"/>
    <property type="match status" value="1"/>
</dbReference>
<dbReference type="EMBL" id="DSVQ01000007">
    <property type="protein sequence ID" value="HGT38367.1"/>
    <property type="molecule type" value="Genomic_DNA"/>
</dbReference>
<dbReference type="SUPFAM" id="SSF52980">
    <property type="entry name" value="Restriction endonuclease-like"/>
    <property type="match status" value="1"/>
</dbReference>
<evidence type="ECO:0000259" key="1">
    <source>
        <dbReference type="Pfam" id="PF09002"/>
    </source>
</evidence>
<dbReference type="InterPro" id="IPR056339">
    <property type="entry name" value="CARF_Card1"/>
</dbReference>
<organism evidence="3">
    <name type="scientific">Schlesneria paludicola</name>
    <dbReference type="NCBI Taxonomy" id="360056"/>
    <lineage>
        <taxon>Bacteria</taxon>
        <taxon>Pseudomonadati</taxon>
        <taxon>Planctomycetota</taxon>
        <taxon>Planctomycetia</taxon>
        <taxon>Planctomycetales</taxon>
        <taxon>Planctomycetaceae</taxon>
        <taxon>Schlesneria</taxon>
    </lineage>
</organism>
<proteinExistence type="predicted"/>
<gene>
    <name evidence="3" type="ORF">ENS64_03770</name>
</gene>